<dbReference type="Proteomes" id="UP000625682">
    <property type="component" value="Unassembled WGS sequence"/>
</dbReference>
<feature type="transmembrane region" description="Helical" evidence="2">
    <location>
        <begin position="275"/>
        <end position="292"/>
    </location>
</feature>
<evidence type="ECO:0000256" key="1">
    <source>
        <dbReference type="SAM" id="MobiDB-lite"/>
    </source>
</evidence>
<comment type="caution">
    <text evidence="4">The sequence shown here is derived from an EMBL/GenBank/DDBJ whole genome shotgun (WGS) entry which is preliminary data.</text>
</comment>
<reference evidence="4" key="2">
    <citation type="submission" date="2020-09" db="EMBL/GenBank/DDBJ databases">
        <authorList>
            <person name="Sun Q."/>
            <person name="Zhou Y."/>
        </authorList>
    </citation>
    <scope>NUCLEOTIDE SEQUENCE</scope>
    <source>
        <strain evidence="4">CGMCC 4.7272</strain>
    </source>
</reference>
<dbReference type="GO" id="GO:0016020">
    <property type="term" value="C:membrane"/>
    <property type="evidence" value="ECO:0007669"/>
    <property type="project" value="TreeGrafter"/>
</dbReference>
<organism evidence="4 5">
    <name type="scientific">Streptomyces lacrimifluminis</name>
    <dbReference type="NCBI Taxonomy" id="1500077"/>
    <lineage>
        <taxon>Bacteria</taxon>
        <taxon>Bacillati</taxon>
        <taxon>Actinomycetota</taxon>
        <taxon>Actinomycetes</taxon>
        <taxon>Kitasatosporales</taxon>
        <taxon>Streptomycetaceae</taxon>
        <taxon>Streptomyces</taxon>
    </lineage>
</organism>
<feature type="transmembrane region" description="Helical" evidence="2">
    <location>
        <begin position="330"/>
        <end position="348"/>
    </location>
</feature>
<sequence>MTGPPDASAERTGRLGWLDALRGIAALVVVFDHSAYSFLPEFRRELMPEFNTSRFGIMVFFLVSGYIIPASLERRGCVRTFWIGRVFRIYPLCVATVAALLALSLLGVAELRTDLGTVTSAIAHLTLFQELLGTPSILLVLWTLSYEMAFYLLVVALFTVRRHERPAPVAATLAVLAAASVAAGVAVPASALSGAVGTGRLVAVAAVALVIAVCCSSAGSPRLRVFGGVVAGSLALVLVLFNGTVPVWEGLVILAVMFLGTVVHRAEHGRTSWQYAAGTAVVVVACAVGSAYGFGDGDHFTRRAWITAFLLAVLTFGAGLALRDRRVPRALIALGTISYSVYLLHPVLLTVTDSTIGRWRQDSPVLEVAFFAVLLPLCALTYLCIEAPGQAWGRRLARRWRPNRPGGSGSGPAGPGADAGTDRIRWRAAAMTTTRHHPGGVAAREWLSTPVRLTVVPPREVLVPLGPSDRRRGGFADPLARRAPPMSRARSSESALWVLPDRRC</sequence>
<feature type="transmembrane region" description="Helical" evidence="2">
    <location>
        <begin position="170"/>
        <end position="191"/>
    </location>
</feature>
<dbReference type="GO" id="GO:0000271">
    <property type="term" value="P:polysaccharide biosynthetic process"/>
    <property type="evidence" value="ECO:0007669"/>
    <property type="project" value="TreeGrafter"/>
</dbReference>
<feature type="transmembrane region" description="Helical" evidence="2">
    <location>
        <begin position="304"/>
        <end position="323"/>
    </location>
</feature>
<dbReference type="Pfam" id="PF01757">
    <property type="entry name" value="Acyl_transf_3"/>
    <property type="match status" value="1"/>
</dbReference>
<evidence type="ECO:0000259" key="3">
    <source>
        <dbReference type="Pfam" id="PF01757"/>
    </source>
</evidence>
<feature type="domain" description="Acyltransferase 3" evidence="3">
    <location>
        <begin position="16"/>
        <end position="382"/>
    </location>
</feature>
<feature type="transmembrane region" description="Helical" evidence="2">
    <location>
        <begin position="197"/>
        <end position="216"/>
    </location>
</feature>
<keyword evidence="2" id="KW-0472">Membrane</keyword>
<keyword evidence="2" id="KW-0812">Transmembrane</keyword>
<feature type="transmembrane region" description="Helical" evidence="2">
    <location>
        <begin position="368"/>
        <end position="385"/>
    </location>
</feature>
<evidence type="ECO:0000313" key="4">
    <source>
        <dbReference type="EMBL" id="GGJ60538.1"/>
    </source>
</evidence>
<feature type="transmembrane region" description="Helical" evidence="2">
    <location>
        <begin position="137"/>
        <end position="158"/>
    </location>
</feature>
<accession>A0A917UIQ8</accession>
<feature type="transmembrane region" description="Helical" evidence="2">
    <location>
        <begin position="223"/>
        <end position="241"/>
    </location>
</feature>
<gene>
    <name evidence="4" type="ORF">GCM10012282_67250</name>
</gene>
<reference evidence="4" key="1">
    <citation type="journal article" date="2014" name="Int. J. Syst. Evol. Microbiol.">
        <title>Complete genome sequence of Corynebacterium casei LMG S-19264T (=DSM 44701T), isolated from a smear-ripened cheese.</title>
        <authorList>
            <consortium name="US DOE Joint Genome Institute (JGI-PGF)"/>
            <person name="Walter F."/>
            <person name="Albersmeier A."/>
            <person name="Kalinowski J."/>
            <person name="Ruckert C."/>
        </authorList>
    </citation>
    <scope>NUCLEOTIDE SEQUENCE</scope>
    <source>
        <strain evidence="4">CGMCC 4.7272</strain>
    </source>
</reference>
<dbReference type="AlphaFoldDB" id="A0A917UIQ8"/>
<feature type="transmembrane region" description="Helical" evidence="2">
    <location>
        <begin position="51"/>
        <end position="68"/>
    </location>
</feature>
<proteinExistence type="predicted"/>
<dbReference type="EMBL" id="BMMU01000031">
    <property type="protein sequence ID" value="GGJ60538.1"/>
    <property type="molecule type" value="Genomic_DNA"/>
</dbReference>
<feature type="transmembrane region" description="Helical" evidence="2">
    <location>
        <begin position="20"/>
        <end position="39"/>
    </location>
</feature>
<name>A0A917UIQ8_9ACTN</name>
<feature type="region of interest" description="Disordered" evidence="1">
    <location>
        <begin position="472"/>
        <end position="493"/>
    </location>
</feature>
<evidence type="ECO:0000256" key="2">
    <source>
        <dbReference type="SAM" id="Phobius"/>
    </source>
</evidence>
<evidence type="ECO:0000313" key="5">
    <source>
        <dbReference type="Proteomes" id="UP000625682"/>
    </source>
</evidence>
<dbReference type="InterPro" id="IPR002656">
    <property type="entry name" value="Acyl_transf_3_dom"/>
</dbReference>
<dbReference type="InterPro" id="IPR050879">
    <property type="entry name" value="Acyltransferase_3"/>
</dbReference>
<dbReference type="GO" id="GO:0016747">
    <property type="term" value="F:acyltransferase activity, transferring groups other than amino-acyl groups"/>
    <property type="evidence" value="ECO:0007669"/>
    <property type="project" value="InterPro"/>
</dbReference>
<feature type="transmembrane region" description="Helical" evidence="2">
    <location>
        <begin position="247"/>
        <end position="263"/>
    </location>
</feature>
<dbReference type="PANTHER" id="PTHR23028:SF53">
    <property type="entry name" value="ACYL_TRANSF_3 DOMAIN-CONTAINING PROTEIN"/>
    <property type="match status" value="1"/>
</dbReference>
<dbReference type="PANTHER" id="PTHR23028">
    <property type="entry name" value="ACETYLTRANSFERASE"/>
    <property type="match status" value="1"/>
</dbReference>
<feature type="transmembrane region" description="Helical" evidence="2">
    <location>
        <begin position="89"/>
        <end position="109"/>
    </location>
</feature>
<keyword evidence="2" id="KW-1133">Transmembrane helix</keyword>
<keyword evidence="5" id="KW-1185">Reference proteome</keyword>
<protein>
    <recommendedName>
        <fullName evidence="3">Acyltransferase 3 domain-containing protein</fullName>
    </recommendedName>
</protein>
<feature type="compositionally biased region" description="Low complexity" evidence="1">
    <location>
        <begin position="481"/>
        <end position="493"/>
    </location>
</feature>